<dbReference type="EMBL" id="OOIL02002377">
    <property type="protein sequence ID" value="VFQ82672.1"/>
    <property type="molecule type" value="Genomic_DNA"/>
</dbReference>
<evidence type="ECO:0000256" key="1">
    <source>
        <dbReference type="SAM" id="MobiDB-lite"/>
    </source>
</evidence>
<organism evidence="2 3">
    <name type="scientific">Cuscuta campestris</name>
    <dbReference type="NCBI Taxonomy" id="132261"/>
    <lineage>
        <taxon>Eukaryota</taxon>
        <taxon>Viridiplantae</taxon>
        <taxon>Streptophyta</taxon>
        <taxon>Embryophyta</taxon>
        <taxon>Tracheophyta</taxon>
        <taxon>Spermatophyta</taxon>
        <taxon>Magnoliopsida</taxon>
        <taxon>eudicotyledons</taxon>
        <taxon>Gunneridae</taxon>
        <taxon>Pentapetalae</taxon>
        <taxon>asterids</taxon>
        <taxon>lamiids</taxon>
        <taxon>Solanales</taxon>
        <taxon>Convolvulaceae</taxon>
        <taxon>Cuscuteae</taxon>
        <taxon>Cuscuta</taxon>
        <taxon>Cuscuta subgen. Grammica</taxon>
        <taxon>Cuscuta sect. Cleistogrammica</taxon>
    </lineage>
</organism>
<sequence length="50" mass="5594">SCLANPTHQTVCDFVEKRRRYGQNTETASVATGLSGTPREYHREDPTLEA</sequence>
<proteinExistence type="predicted"/>
<name>A0A484M1H0_9ASTE</name>
<accession>A0A484M1H0</accession>
<feature type="region of interest" description="Disordered" evidence="1">
    <location>
        <begin position="22"/>
        <end position="50"/>
    </location>
</feature>
<protein>
    <submittedName>
        <fullName evidence="2">Uncharacterized protein</fullName>
    </submittedName>
</protein>
<gene>
    <name evidence="2" type="ORF">CCAM_LOCUS24448</name>
</gene>
<keyword evidence="3" id="KW-1185">Reference proteome</keyword>
<reference evidence="2 3" key="1">
    <citation type="submission" date="2018-04" db="EMBL/GenBank/DDBJ databases">
        <authorList>
            <person name="Vogel A."/>
        </authorList>
    </citation>
    <scope>NUCLEOTIDE SEQUENCE [LARGE SCALE GENOMIC DNA]</scope>
</reference>
<evidence type="ECO:0000313" key="2">
    <source>
        <dbReference type="EMBL" id="VFQ82672.1"/>
    </source>
</evidence>
<dbReference type="Proteomes" id="UP000595140">
    <property type="component" value="Unassembled WGS sequence"/>
</dbReference>
<feature type="compositionally biased region" description="Basic and acidic residues" evidence="1">
    <location>
        <begin position="39"/>
        <end position="50"/>
    </location>
</feature>
<evidence type="ECO:0000313" key="3">
    <source>
        <dbReference type="Proteomes" id="UP000595140"/>
    </source>
</evidence>
<feature type="non-terminal residue" evidence="2">
    <location>
        <position position="1"/>
    </location>
</feature>
<dbReference type="AlphaFoldDB" id="A0A484M1H0"/>
<feature type="compositionally biased region" description="Polar residues" evidence="1">
    <location>
        <begin position="22"/>
        <end position="35"/>
    </location>
</feature>